<feature type="transmembrane region" description="Helical" evidence="3">
    <location>
        <begin position="708"/>
        <end position="726"/>
    </location>
</feature>
<dbReference type="Pfam" id="PF06165">
    <property type="entry name" value="GH94_b-supersand"/>
    <property type="match status" value="2"/>
</dbReference>
<sequence length="2573" mass="279816">MPLHLAVAEYDKAPLDEIFAAQIARRLRGYDPVDTPLYGWLEDRLRRQGTSSDAVVAHALARQGASNVTMRNIVTSLRTILELDWADFFEDVSLVDARLRASSNFAAMDFATRNAYRTAIEDLSRHSKLDELAVTDAALLFAAAGETDRARDPGFGLIGPGRATLESRVGYRPNLRRRVFTIAAGWGLGSYLAAIALVTALVVWAALAGVGAAGWLLLPLAVLAILPASDTATALVNHAITRTVAPRVLPGMDLLDGVPADMRTLVAVPVLLANEDSVLAQIEQLEVHYLASIGGAVHYALLSDGPDADTEKLAIDPNLIALAEDAIAQLNRRYPMQGGARFLLLHRRRLWNPSEAKWMGWERKRGKLDELNRLLRGATDTSFVTGQDAVPQDVRYVITLDADTRLPRDAMRAMLGKMAHPMNKARFDQAQGRVVEGHAILQPRVTPALPIGSEGSAYQRIYSSAGGIEPYAAAISEVYQDLFDEGSFTGKGIYEVDAFTAALEGRVPENTMLSHDLFEGIYARAALASDIEVIEDFPARMDVASKRQHRWVRGDWQLLPWLRDGSMPPVGRWKMVDNLRRSLVAPAALAALFVGWLMPLPLAMLWTVCVVAMMALPRLLGLPHAILPRRAGLSAAAHYAALRRDAVAAVAQIALNIVFLADQAWLMLDAIFRTIYRLRVSRQHLLEWVTAAQSAAGRRPGVFGQYRSMMGGVGLGLAAVALAGLINSDAAPLVGVFGVIWAVAPVLAWWISRPDAPQRAADMASADVQALRLIARRTWRFFETFVTEAENYLPPDNFQEIPRPVVAHRTSPTNIGLYLLSTVAARDMGWVSESVALLRMEKTLATMAKMQRFRGHFYNWYETTDLRVLEPLYVSSVDSGNLAGHLICVAQTCREWAAQLPSDPALLQGLRDAAELAKLATQKPAPALETLLSAIAAENRAELAACVTAAQAEAIRLEGAESELAFWTGTMVQRVSAAAPIERRVERLLGIAMAAYRFANEMDFAFLLVPEKELLSIGFSVTNNALDINCYDLLASEARLASLFAIAKKDVKTKHWFRLGRAATAIGTGSALISWSGSMFEYLMPSLVMRAPEGSVLAQTNALIVARQQAYGRAMGMPWGISESAYNARDLEMTYQYSNFGLPGLGLKRGLSEHKVIAPYATGLATMVDPQGALANYRQLASMGAEGRYGFYEALDFTPQRVPEDETMVIVRSFMAHHQGMTITAIVNAVRDGILRARFHAVPMVQAVDLLLQERVPRDVAMAPPHAEEVKVGATETIEAPKVRRFDNPAATPPTAHLLSNGSYGVMLTPTGAGYSQWRDMAVTRWRSDATVDGLGSFLYLRDVQSGHKWSSGVQPTKAIPTRHSAVFSEHQAIFECRDGTLTTTTEIVVSAEDDAEARRVTLTNTGRQAREIDLTSYNELVLAPPTADLAHPAFSKLFVVTDYLPELDVVIATRRPRGPDEPQVWAAHIAVVEGTESASMQHETDRARFIGRGRNLSAPAMLDGPLSGTTGTVLDPIFSIRRRVVVPPGGMARVTFWTMVAENPTGLLELVDRHRDPSAFDRASTLAWTQAQVHLRHLGISKNEASDMQSLAGFILRADPRLRAASGRIIAGAGPQSGLWQFGISGDRPIVLMLIDDADDLAQVRQILAAHEYWRAQQLAVDLVVLNERSSSYVQDLQIGIEAAVRMAQSRPRAVGTAQGAIYALRTDLITPEARALLLSVARVVLIASRGDIGQQLDALPAVPALPAPVAVPQTGVVAEAVPDVPLPALEFFNGTGGFDADGREYVTVLRDGATTPAPWINVVANPSFGFITSAEGSGPVWAENSRENQLTAWSNDPVTDASGEAVYLRDLDTGTLWTPTALPIRGPGIYIARHGFGYSQFEYAGHGIAAKMVQTVPLQDPVRITRLTLRNQTERTRRLSVTTYAEWVMGTSRAATAAVLTTERDPETGALMARNPYGMAFPGRVAFADIGPDVAGYTGNRTEVLGVAGSLAAPLGLQDQTLSNWVGAGVDPCAAQQRIITLAPGESIELRFLLGQAKRIEEARDLIIRYRAADLDVLQTDVAAHWDGILGAVQVKTPDRSMDILLNGWLLYQTLACRIWARAGFYQASGAYGFRDQLQDGMALTFSRPDMTREHLLRAASRQFPEGDVQHWWLPHSGQGVRTRISDDRVWLGFGVARYIGISGDTAILDEQVPFLEGPQVPNGKHDDFFQPTISEETASLFEHCARGLDQAVALTGENGLPLIGTGDWNDGMNRVGEHGMGTSVWLGWLLIATVEMFAPLAETRDAARAARWRAHAKSVRAAIEDMAWDGAWYRRGTFDDGTWFGSVDSEECKIDSIAQSWSVLSGAGDPARAAQAMDSVSQHLIRRNPDMALLFTPPFDHAPHDPGYIKGYPPGLRENGGQYSHAAMWAVLAYARLGQGDKAAELFGMLNPINHALTADAAGLYKGEPYVIAADVYSTAPHEGRAGWTWYTGSAGWMYRAGVEGIIGLTREAEVLVLDPGIPSAWPGVSVMVRHGASQVQIEIVNTSGAGRGVVQAEVDGVVTRQASGAFRLALRDGTMHVRLTLGVDG</sequence>
<gene>
    <name evidence="7" type="ORF">ACFOGH_02615</name>
</gene>
<keyword evidence="8" id="KW-1185">Reference proteome</keyword>
<dbReference type="InterPro" id="IPR037018">
    <property type="entry name" value="GH65_N"/>
</dbReference>
<evidence type="ECO:0000259" key="4">
    <source>
        <dbReference type="Pfam" id="PF06165"/>
    </source>
</evidence>
<feature type="domain" description="Glycosyl hydrolase 94 supersandwich" evidence="4">
    <location>
        <begin position="1283"/>
        <end position="1558"/>
    </location>
</feature>
<dbReference type="CDD" id="cd11753">
    <property type="entry name" value="GH94N_ChvB_NdvB_2_like"/>
    <property type="match status" value="1"/>
</dbReference>
<evidence type="ECO:0000259" key="5">
    <source>
        <dbReference type="Pfam" id="PF10091"/>
    </source>
</evidence>
<keyword evidence="3" id="KW-0472">Membrane</keyword>
<dbReference type="PANTHER" id="PTHR37469:SF2">
    <property type="entry name" value="CELLOBIONIC ACID PHOSPHORYLASE"/>
    <property type="match status" value="1"/>
</dbReference>
<keyword evidence="1" id="KW-0328">Glycosyltransferase</keyword>
<comment type="caution">
    <text evidence="7">The sequence shown here is derived from an EMBL/GenBank/DDBJ whole genome shotgun (WGS) entry which is preliminary data.</text>
</comment>
<dbReference type="InterPro" id="IPR008928">
    <property type="entry name" value="6-hairpin_glycosidase_sf"/>
</dbReference>
<keyword evidence="2" id="KW-0808">Transferase</keyword>
<keyword evidence="3" id="KW-0812">Transmembrane</keyword>
<dbReference type="EMBL" id="JBHRTO010000001">
    <property type="protein sequence ID" value="MFC3179869.1"/>
    <property type="molecule type" value="Genomic_DNA"/>
</dbReference>
<dbReference type="SUPFAM" id="SSF74650">
    <property type="entry name" value="Galactose mutarotase-like"/>
    <property type="match status" value="2"/>
</dbReference>
<dbReference type="InterPro" id="IPR010383">
    <property type="entry name" value="Glyco_hydrolase_94_b-supersand"/>
</dbReference>
<feature type="transmembrane region" description="Helical" evidence="3">
    <location>
        <begin position="582"/>
        <end position="598"/>
    </location>
</feature>
<feature type="domain" description="Glycosyl hydrolase 94 catalytic" evidence="6">
    <location>
        <begin position="2067"/>
        <end position="2491"/>
    </location>
</feature>
<dbReference type="Gene3D" id="2.60.420.10">
    <property type="entry name" value="Maltose phosphorylase, domain 3"/>
    <property type="match status" value="1"/>
</dbReference>
<dbReference type="InterPro" id="IPR019282">
    <property type="entry name" value="Glycoamylase-like_cons_dom"/>
</dbReference>
<dbReference type="SMART" id="SM01068">
    <property type="entry name" value="CBM_X"/>
    <property type="match status" value="2"/>
</dbReference>
<name>A0ABV7ITM4_9RHOB</name>
<dbReference type="Gene3D" id="1.50.10.140">
    <property type="match status" value="2"/>
</dbReference>
<dbReference type="Pfam" id="PF10091">
    <property type="entry name" value="Glycoamylase"/>
    <property type="match status" value="1"/>
</dbReference>
<feature type="domain" description="Glycoamylase-like" evidence="5">
    <location>
        <begin position="1033"/>
        <end position="1242"/>
    </location>
</feature>
<dbReference type="Proteomes" id="UP001595547">
    <property type="component" value="Unassembled WGS sequence"/>
</dbReference>
<feature type="transmembrane region" description="Helical" evidence="3">
    <location>
        <begin position="604"/>
        <end position="627"/>
    </location>
</feature>
<protein>
    <submittedName>
        <fullName evidence="7">GH36-type glycosyl hydrolase domain-containing protein</fullName>
    </submittedName>
</protein>
<reference evidence="8" key="1">
    <citation type="journal article" date="2019" name="Int. J. Syst. Evol. Microbiol.">
        <title>The Global Catalogue of Microorganisms (GCM) 10K type strain sequencing project: providing services to taxonomists for standard genome sequencing and annotation.</title>
        <authorList>
            <consortium name="The Broad Institute Genomics Platform"/>
            <consortium name="The Broad Institute Genome Sequencing Center for Infectious Disease"/>
            <person name="Wu L."/>
            <person name="Ma J."/>
        </authorList>
    </citation>
    <scope>NUCLEOTIDE SEQUENCE [LARGE SCALE GENOMIC DNA]</scope>
    <source>
        <strain evidence="8">KCTC 52039</strain>
    </source>
</reference>
<dbReference type="Gene3D" id="1.50.10.10">
    <property type="match status" value="1"/>
</dbReference>
<dbReference type="SUPFAM" id="SSF48208">
    <property type="entry name" value="Six-hairpin glycosidases"/>
    <property type="match status" value="1"/>
</dbReference>
<feature type="transmembrane region" description="Helical" evidence="3">
    <location>
        <begin position="179"/>
        <end position="198"/>
    </location>
</feature>
<dbReference type="InterPro" id="IPR037824">
    <property type="entry name" value="GH94N_2_NdvB"/>
</dbReference>
<dbReference type="InterPro" id="IPR037820">
    <property type="entry name" value="GH94N_NdvB"/>
</dbReference>
<evidence type="ECO:0000313" key="7">
    <source>
        <dbReference type="EMBL" id="MFC3179869.1"/>
    </source>
</evidence>
<feature type="transmembrane region" description="Helical" evidence="3">
    <location>
        <begin position="647"/>
        <end position="668"/>
    </location>
</feature>
<dbReference type="InterPro" id="IPR012341">
    <property type="entry name" value="6hp_glycosidase-like_sf"/>
</dbReference>
<evidence type="ECO:0000256" key="1">
    <source>
        <dbReference type="ARBA" id="ARBA00022676"/>
    </source>
</evidence>
<dbReference type="InterPro" id="IPR033432">
    <property type="entry name" value="GH94_catalytic"/>
</dbReference>
<proteinExistence type="predicted"/>
<keyword evidence="7" id="KW-0378">Hydrolase</keyword>
<accession>A0ABV7ITM4</accession>
<feature type="transmembrane region" description="Helical" evidence="3">
    <location>
        <begin position="733"/>
        <end position="751"/>
    </location>
</feature>
<evidence type="ECO:0000313" key="8">
    <source>
        <dbReference type="Proteomes" id="UP001595547"/>
    </source>
</evidence>
<dbReference type="Pfam" id="PF17167">
    <property type="entry name" value="Glyco_hydro_94"/>
    <property type="match status" value="1"/>
</dbReference>
<dbReference type="CDD" id="cd11756">
    <property type="entry name" value="GH94N_ChvB_NdvB_1_like"/>
    <property type="match status" value="1"/>
</dbReference>
<dbReference type="PANTHER" id="PTHR37469">
    <property type="entry name" value="CELLOBIONIC ACID PHOSPHORYLASE-RELATED"/>
    <property type="match status" value="1"/>
</dbReference>
<organism evidence="7 8">
    <name type="scientific">Cypionkella sinensis</name>
    <dbReference type="NCBI Taxonomy" id="1756043"/>
    <lineage>
        <taxon>Bacteria</taxon>
        <taxon>Pseudomonadati</taxon>
        <taxon>Pseudomonadota</taxon>
        <taxon>Alphaproteobacteria</taxon>
        <taxon>Rhodobacterales</taxon>
        <taxon>Paracoccaceae</taxon>
        <taxon>Cypionkella</taxon>
    </lineage>
</organism>
<dbReference type="GO" id="GO:0016787">
    <property type="term" value="F:hydrolase activity"/>
    <property type="evidence" value="ECO:0007669"/>
    <property type="project" value="UniProtKB-KW"/>
</dbReference>
<dbReference type="InterPro" id="IPR052047">
    <property type="entry name" value="GH94_Enzymes"/>
</dbReference>
<feature type="domain" description="Glycosyl hydrolase 94 supersandwich" evidence="4">
    <location>
        <begin position="1785"/>
        <end position="2054"/>
    </location>
</feature>
<evidence type="ECO:0000256" key="2">
    <source>
        <dbReference type="ARBA" id="ARBA00022679"/>
    </source>
</evidence>
<evidence type="ECO:0000256" key="3">
    <source>
        <dbReference type="SAM" id="Phobius"/>
    </source>
</evidence>
<dbReference type="RefSeq" id="WP_380073955.1">
    <property type="nucleotide sequence ID" value="NZ_JBHRTO010000001.1"/>
</dbReference>
<dbReference type="InterPro" id="IPR011013">
    <property type="entry name" value="Gal_mutarotase_sf_dom"/>
</dbReference>
<keyword evidence="3" id="KW-1133">Transmembrane helix</keyword>
<evidence type="ECO:0000259" key="6">
    <source>
        <dbReference type="Pfam" id="PF17167"/>
    </source>
</evidence>
<dbReference type="Gene3D" id="2.70.98.40">
    <property type="entry name" value="Glycoside hydrolase, family 65, N-terminal domain"/>
    <property type="match status" value="2"/>
</dbReference>
<feature type="transmembrane region" description="Helical" evidence="3">
    <location>
        <begin position="204"/>
        <end position="226"/>
    </location>
</feature>